<name>A0A8H3GY51_9AGAM</name>
<evidence type="ECO:0000256" key="1">
    <source>
        <dbReference type="ARBA" id="ARBA00004123"/>
    </source>
</evidence>
<organism evidence="7 8">
    <name type="scientific">Rhizoctonia solani</name>
    <dbReference type="NCBI Taxonomy" id="456999"/>
    <lineage>
        <taxon>Eukaryota</taxon>
        <taxon>Fungi</taxon>
        <taxon>Dikarya</taxon>
        <taxon>Basidiomycota</taxon>
        <taxon>Agaricomycotina</taxon>
        <taxon>Agaricomycetes</taxon>
        <taxon>Cantharellales</taxon>
        <taxon>Ceratobasidiaceae</taxon>
        <taxon>Rhizoctonia</taxon>
    </lineage>
</organism>
<dbReference type="EMBL" id="CAJMWS010001036">
    <property type="protein sequence ID" value="CAE6471936.1"/>
    <property type="molecule type" value="Genomic_DNA"/>
</dbReference>
<dbReference type="PANTHER" id="PTHR15263:SF1">
    <property type="entry name" value="NF-KAPPA-B INHIBITOR-LIKE PROTEIN 1"/>
    <property type="match status" value="1"/>
</dbReference>
<keyword evidence="3" id="KW-0677">Repeat</keyword>
<proteinExistence type="predicted"/>
<gene>
    <name evidence="7" type="ORF">RDB_LOCUS177028</name>
</gene>
<evidence type="ECO:0000256" key="6">
    <source>
        <dbReference type="SAM" id="MobiDB-lite"/>
    </source>
</evidence>
<evidence type="ECO:0000256" key="5">
    <source>
        <dbReference type="ARBA" id="ARBA00023242"/>
    </source>
</evidence>
<feature type="region of interest" description="Disordered" evidence="6">
    <location>
        <begin position="1"/>
        <end position="59"/>
    </location>
</feature>
<dbReference type="AlphaFoldDB" id="A0A8H3GY51"/>
<dbReference type="InterPro" id="IPR038753">
    <property type="entry name" value="NFKBIL1"/>
</dbReference>
<sequence>MFSFGRQEQHQARQEREHLEAQKRKAKRMEAHERRMRKQDEDAARARANRAQRHQRGVADEPAEYFSQISAIFLVMLLIPIGMVEAVRRTGVPPGPRHRASPGGWPTPGRILRVGVSENEQMREWYEVVAKEWAGGTHRKSDLAAWARYTAQWNKLQGMGVPGKKNSDAILFFSNIPWPTVRAPRGPDDITKEAVASLVLSSSHSQDKAVKARLRELLLLWHPDKFVGRWMCYVVPADQPDVTEGVMAVARIANELMAERNLRLI</sequence>
<evidence type="ECO:0000313" key="7">
    <source>
        <dbReference type="EMBL" id="CAE6471936.1"/>
    </source>
</evidence>
<feature type="compositionally biased region" description="Basic residues" evidence="6">
    <location>
        <begin position="47"/>
        <end position="56"/>
    </location>
</feature>
<keyword evidence="2" id="KW-0597">Phosphoprotein</keyword>
<feature type="compositionally biased region" description="Basic and acidic residues" evidence="6">
    <location>
        <begin position="7"/>
        <end position="45"/>
    </location>
</feature>
<dbReference type="PANTHER" id="PTHR15263">
    <property type="entry name" value="I-KAPPA-B-LIKE PROTEIN IKBL"/>
    <property type="match status" value="1"/>
</dbReference>
<evidence type="ECO:0000256" key="3">
    <source>
        <dbReference type="ARBA" id="ARBA00022737"/>
    </source>
</evidence>
<comment type="caution">
    <text evidence="7">The sequence shown here is derived from an EMBL/GenBank/DDBJ whole genome shotgun (WGS) entry which is preliminary data.</text>
</comment>
<dbReference type="Proteomes" id="UP000663846">
    <property type="component" value="Unassembled WGS sequence"/>
</dbReference>
<keyword evidence="4" id="KW-0040">ANK repeat</keyword>
<reference evidence="7" key="1">
    <citation type="submission" date="2021-01" db="EMBL/GenBank/DDBJ databases">
        <authorList>
            <person name="Kaushik A."/>
        </authorList>
    </citation>
    <scope>NUCLEOTIDE SEQUENCE</scope>
    <source>
        <strain evidence="7">AG1-1C</strain>
    </source>
</reference>
<protein>
    <submittedName>
        <fullName evidence="7">Uncharacterized protein</fullName>
    </submittedName>
</protein>
<keyword evidence="5" id="KW-0539">Nucleus</keyword>
<evidence type="ECO:0000313" key="8">
    <source>
        <dbReference type="Proteomes" id="UP000663846"/>
    </source>
</evidence>
<dbReference type="GO" id="GO:0005634">
    <property type="term" value="C:nucleus"/>
    <property type="evidence" value="ECO:0007669"/>
    <property type="project" value="UniProtKB-SubCell"/>
</dbReference>
<dbReference type="GO" id="GO:0043124">
    <property type="term" value="P:negative regulation of canonical NF-kappaB signal transduction"/>
    <property type="evidence" value="ECO:0007669"/>
    <property type="project" value="InterPro"/>
</dbReference>
<comment type="subcellular location">
    <subcellularLocation>
        <location evidence="1">Nucleus</location>
    </subcellularLocation>
</comment>
<evidence type="ECO:0000256" key="2">
    <source>
        <dbReference type="ARBA" id="ARBA00022553"/>
    </source>
</evidence>
<evidence type="ECO:0000256" key="4">
    <source>
        <dbReference type="ARBA" id="ARBA00023043"/>
    </source>
</evidence>
<accession>A0A8H3GY51</accession>